<dbReference type="EMBL" id="JAPDPI010000052">
    <property type="protein sequence ID" value="MCW3807619.1"/>
    <property type="molecule type" value="Genomic_DNA"/>
</dbReference>
<feature type="signal peptide" evidence="1">
    <location>
        <begin position="1"/>
        <end position="19"/>
    </location>
</feature>
<sequence length="167" mass="18866">MKKRIALLIMVLISISSQGQQSMFKALFMFNFAKYIEWPNINNSDNFTIAIIGTDDINTELKKLSSSKKINNKSIVIKTIKHPNEAADAQIVFIPENKSGNLDQVLSFYETKPTLIITDKDGYCAKGSCINYTLQNGKLKYEISKERISNQNLKVDQKLVSLGIEIK</sequence>
<dbReference type="InterPro" id="IPR025293">
    <property type="entry name" value="YfiR/HmsC-like"/>
</dbReference>
<protein>
    <submittedName>
        <fullName evidence="2">YfiR family protein</fullName>
    </submittedName>
</protein>
<evidence type="ECO:0000256" key="1">
    <source>
        <dbReference type="SAM" id="SignalP"/>
    </source>
</evidence>
<accession>A0AAE3MH01</accession>
<keyword evidence="1" id="KW-0732">Signal</keyword>
<gene>
    <name evidence="2" type="ORF">OM074_18475</name>
</gene>
<dbReference type="Pfam" id="PF13689">
    <property type="entry name" value="DUF4154"/>
    <property type="match status" value="1"/>
</dbReference>
<proteinExistence type="predicted"/>
<name>A0AAE3MH01_9BACT</name>
<evidence type="ECO:0000313" key="3">
    <source>
        <dbReference type="Proteomes" id="UP001207408"/>
    </source>
</evidence>
<feature type="chain" id="PRO_5042097283" evidence="1">
    <location>
        <begin position="20"/>
        <end position="167"/>
    </location>
</feature>
<reference evidence="2" key="1">
    <citation type="submission" date="2022-10" db="EMBL/GenBank/DDBJ databases">
        <authorList>
            <person name="Yu W.X."/>
        </authorList>
    </citation>
    <scope>NUCLEOTIDE SEQUENCE</scope>
    <source>
        <strain evidence="2">D04</strain>
    </source>
</reference>
<dbReference type="RefSeq" id="WP_301202054.1">
    <property type="nucleotide sequence ID" value="NZ_JAPDPI010000052.1"/>
</dbReference>
<dbReference type="Proteomes" id="UP001207408">
    <property type="component" value="Unassembled WGS sequence"/>
</dbReference>
<organism evidence="2 3">
    <name type="scientific">Plebeiibacterium marinum</name>
    <dbReference type="NCBI Taxonomy" id="2992111"/>
    <lineage>
        <taxon>Bacteria</taxon>
        <taxon>Pseudomonadati</taxon>
        <taxon>Bacteroidota</taxon>
        <taxon>Bacteroidia</taxon>
        <taxon>Marinilabiliales</taxon>
        <taxon>Marinilabiliaceae</taxon>
        <taxon>Plebeiibacterium</taxon>
    </lineage>
</organism>
<evidence type="ECO:0000313" key="2">
    <source>
        <dbReference type="EMBL" id="MCW3807619.1"/>
    </source>
</evidence>
<comment type="caution">
    <text evidence="2">The sequence shown here is derived from an EMBL/GenBank/DDBJ whole genome shotgun (WGS) entry which is preliminary data.</text>
</comment>
<dbReference type="AlphaFoldDB" id="A0AAE3MH01"/>
<keyword evidence="3" id="KW-1185">Reference proteome</keyword>